<accession>A0A2U3KPT4</accession>
<protein>
    <submittedName>
        <fullName evidence="3">Putative Response regulator receiver protein</fullName>
    </submittedName>
</protein>
<dbReference type="InterPro" id="IPR011006">
    <property type="entry name" value="CheY-like_superfamily"/>
</dbReference>
<evidence type="ECO:0000256" key="1">
    <source>
        <dbReference type="PROSITE-ProRule" id="PRU00169"/>
    </source>
</evidence>
<dbReference type="PROSITE" id="PS50110">
    <property type="entry name" value="RESPONSE_REGULATORY"/>
    <property type="match status" value="1"/>
</dbReference>
<dbReference type="Gene3D" id="2.40.10.220">
    <property type="entry name" value="predicted glycosyltransferase like domains"/>
    <property type="match status" value="1"/>
</dbReference>
<dbReference type="OrthoDB" id="8906365at2"/>
<dbReference type="AlphaFoldDB" id="A0A2U3KPT4"/>
<dbReference type="Gene3D" id="3.40.50.2300">
    <property type="match status" value="1"/>
</dbReference>
<dbReference type="Pfam" id="PF07238">
    <property type="entry name" value="PilZ"/>
    <property type="match status" value="1"/>
</dbReference>
<dbReference type="SUPFAM" id="SSF52172">
    <property type="entry name" value="CheY-like"/>
    <property type="match status" value="1"/>
</dbReference>
<dbReference type="InterPro" id="IPR001789">
    <property type="entry name" value="Sig_transdc_resp-reg_receiver"/>
</dbReference>
<dbReference type="GO" id="GO:0000160">
    <property type="term" value="P:phosphorelay signal transduction system"/>
    <property type="evidence" value="ECO:0007669"/>
    <property type="project" value="InterPro"/>
</dbReference>
<dbReference type="InterPro" id="IPR009875">
    <property type="entry name" value="PilZ_domain"/>
</dbReference>
<reference evidence="4" key="1">
    <citation type="submission" date="2018-02" db="EMBL/GenBank/DDBJ databases">
        <authorList>
            <person name="Hausmann B."/>
        </authorList>
    </citation>
    <scope>NUCLEOTIDE SEQUENCE [LARGE SCALE GENOMIC DNA]</scope>
    <source>
        <strain evidence="4">Peat soil MAG SbA1</strain>
    </source>
</reference>
<gene>
    <name evidence="3" type="ORF">SBA1_370010</name>
</gene>
<evidence type="ECO:0000313" key="4">
    <source>
        <dbReference type="Proteomes" id="UP000238701"/>
    </source>
</evidence>
<keyword evidence="1" id="KW-0597">Phosphoprotein</keyword>
<dbReference type="GO" id="GO:0035438">
    <property type="term" value="F:cyclic-di-GMP binding"/>
    <property type="evidence" value="ECO:0007669"/>
    <property type="project" value="InterPro"/>
</dbReference>
<organism evidence="3 4">
    <name type="scientific">Candidatus Sulfotelmatobacter kueseliae</name>
    <dbReference type="NCBI Taxonomy" id="2042962"/>
    <lineage>
        <taxon>Bacteria</taxon>
        <taxon>Pseudomonadati</taxon>
        <taxon>Acidobacteriota</taxon>
        <taxon>Terriglobia</taxon>
        <taxon>Terriglobales</taxon>
        <taxon>Candidatus Korobacteraceae</taxon>
        <taxon>Candidatus Sulfotelmatobacter</taxon>
    </lineage>
</organism>
<feature type="domain" description="Response regulatory" evidence="2">
    <location>
        <begin position="15"/>
        <end position="126"/>
    </location>
</feature>
<proteinExistence type="predicted"/>
<feature type="modified residue" description="4-aspartylphosphate" evidence="1">
    <location>
        <position position="64"/>
    </location>
</feature>
<evidence type="ECO:0000259" key="2">
    <source>
        <dbReference type="PROSITE" id="PS50110"/>
    </source>
</evidence>
<dbReference type="EMBL" id="OMOD01000130">
    <property type="protein sequence ID" value="SPF41622.1"/>
    <property type="molecule type" value="Genomic_DNA"/>
</dbReference>
<sequence length="250" mass="27683">MTKAGASAQPAPVATALVISDDEAIVRQLTASMQQFAISAEVCQDAGFALQSLNRRHFEAVVVDLKMYQAKEIMERVRFSPSNQTATTFAITDGPASVSGFSTGANFVLERPLSEESLNRSLRAAYGIIMRERRRYFRCPVTIPVAVRNQEGQETQCETINISESGIAIRIPTPMNAGMEVAVRFNLPENQTRFVIQSKICWSDPTGRTGLQFLNLPLPQKTELQGWLSRRLEEVLPEAVASKFQKNAES</sequence>
<dbReference type="Proteomes" id="UP000238701">
    <property type="component" value="Unassembled WGS sequence"/>
</dbReference>
<evidence type="ECO:0000313" key="3">
    <source>
        <dbReference type="EMBL" id="SPF41622.1"/>
    </source>
</evidence>
<dbReference type="SUPFAM" id="SSF141371">
    <property type="entry name" value="PilZ domain-like"/>
    <property type="match status" value="1"/>
</dbReference>
<name>A0A2U3KPT4_9BACT</name>